<proteinExistence type="predicted"/>
<dbReference type="EMBL" id="JAUDFV010000133">
    <property type="protein sequence ID" value="KAL2726815.1"/>
    <property type="molecule type" value="Genomic_DNA"/>
</dbReference>
<evidence type="ECO:0000313" key="2">
    <source>
        <dbReference type="EMBL" id="KAL2726815.1"/>
    </source>
</evidence>
<keyword evidence="1" id="KW-0472">Membrane</keyword>
<keyword evidence="1" id="KW-0812">Transmembrane</keyword>
<protein>
    <recommendedName>
        <fullName evidence="4">NADH dehydrogenase subunit 4L</fullName>
    </recommendedName>
</protein>
<sequence>MYKYNIILLINAGCSYLMKMYSTFGSLFETFFLIVYSDMITTKCFNFILLRISFFSNKILMISLCYINSCTHFYPCDIVIN</sequence>
<accession>A0ABD2B262</accession>
<dbReference type="Proteomes" id="UP001607302">
    <property type="component" value="Unassembled WGS sequence"/>
</dbReference>
<gene>
    <name evidence="2" type="ORF">V1478_007093</name>
</gene>
<evidence type="ECO:0000256" key="1">
    <source>
        <dbReference type="SAM" id="Phobius"/>
    </source>
</evidence>
<keyword evidence="3" id="KW-1185">Reference proteome</keyword>
<feature type="transmembrane region" description="Helical" evidence="1">
    <location>
        <begin position="6"/>
        <end position="36"/>
    </location>
</feature>
<evidence type="ECO:0000313" key="3">
    <source>
        <dbReference type="Proteomes" id="UP001607302"/>
    </source>
</evidence>
<dbReference type="AlphaFoldDB" id="A0ABD2B262"/>
<name>A0ABD2B262_VESSQ</name>
<comment type="caution">
    <text evidence="2">The sequence shown here is derived from an EMBL/GenBank/DDBJ whole genome shotgun (WGS) entry which is preliminary data.</text>
</comment>
<keyword evidence="1" id="KW-1133">Transmembrane helix</keyword>
<organism evidence="2 3">
    <name type="scientific">Vespula squamosa</name>
    <name type="common">Southern yellow jacket</name>
    <name type="synonym">Wasp</name>
    <dbReference type="NCBI Taxonomy" id="30214"/>
    <lineage>
        <taxon>Eukaryota</taxon>
        <taxon>Metazoa</taxon>
        <taxon>Ecdysozoa</taxon>
        <taxon>Arthropoda</taxon>
        <taxon>Hexapoda</taxon>
        <taxon>Insecta</taxon>
        <taxon>Pterygota</taxon>
        <taxon>Neoptera</taxon>
        <taxon>Endopterygota</taxon>
        <taxon>Hymenoptera</taxon>
        <taxon>Apocrita</taxon>
        <taxon>Aculeata</taxon>
        <taxon>Vespoidea</taxon>
        <taxon>Vespidae</taxon>
        <taxon>Vespinae</taxon>
        <taxon>Vespula</taxon>
    </lineage>
</organism>
<feature type="transmembrane region" description="Helical" evidence="1">
    <location>
        <begin position="48"/>
        <end position="69"/>
    </location>
</feature>
<reference evidence="2 3" key="1">
    <citation type="journal article" date="2024" name="Ann. Entomol. Soc. Am.">
        <title>Genomic analyses of the southern and eastern yellowjacket wasps (Hymenoptera: Vespidae) reveal evolutionary signatures of social life.</title>
        <authorList>
            <person name="Catto M.A."/>
            <person name="Caine P.B."/>
            <person name="Orr S.E."/>
            <person name="Hunt B.G."/>
            <person name="Goodisman M.A.D."/>
        </authorList>
    </citation>
    <scope>NUCLEOTIDE SEQUENCE [LARGE SCALE GENOMIC DNA]</scope>
    <source>
        <strain evidence="2">233</strain>
        <tissue evidence="2">Head and thorax</tissue>
    </source>
</reference>
<evidence type="ECO:0008006" key="4">
    <source>
        <dbReference type="Google" id="ProtNLM"/>
    </source>
</evidence>